<feature type="transmembrane region" description="Helical" evidence="2">
    <location>
        <begin position="12"/>
        <end position="34"/>
    </location>
</feature>
<evidence type="ECO:0000256" key="2">
    <source>
        <dbReference type="SAM" id="Phobius"/>
    </source>
</evidence>
<dbReference type="EMBL" id="LZEM01000001">
    <property type="protein sequence ID" value="OAZ45618.1"/>
    <property type="molecule type" value="Genomic_DNA"/>
</dbReference>
<keyword evidence="4" id="KW-1185">Reference proteome</keyword>
<keyword evidence="2" id="KW-0812">Transmembrane</keyword>
<keyword evidence="2" id="KW-1133">Transmembrane helix</keyword>
<proteinExistence type="predicted"/>
<sequence>MSVRRRSVSPGFFVGAIMFVAIVVTFVVLGATNFGRGNDDAPPVLPSDVPRPRVTGAVGP</sequence>
<reference evidence="4" key="1">
    <citation type="submission" date="2016-06" db="EMBL/GenBank/DDBJ databases">
        <title>Genome sequencing of cellulolytic organisms.</title>
        <authorList>
            <person name="Bohra V."/>
            <person name="Dafale N.A."/>
            <person name="Purohit H.J."/>
        </authorList>
    </citation>
    <scope>NUCLEOTIDE SEQUENCE [LARGE SCALE GENOMIC DNA]</scope>
    <source>
        <strain evidence="4">ND21</strain>
    </source>
</reference>
<evidence type="ECO:0000313" key="3">
    <source>
        <dbReference type="EMBL" id="OAZ45618.1"/>
    </source>
</evidence>
<gene>
    <name evidence="3" type="ORF">A9Z40_00420</name>
</gene>
<evidence type="ECO:0000313" key="4">
    <source>
        <dbReference type="Proteomes" id="UP000093918"/>
    </source>
</evidence>
<organism evidence="3 4">
    <name type="scientific">Microbacterium arborescens</name>
    <dbReference type="NCBI Taxonomy" id="33883"/>
    <lineage>
        <taxon>Bacteria</taxon>
        <taxon>Bacillati</taxon>
        <taxon>Actinomycetota</taxon>
        <taxon>Actinomycetes</taxon>
        <taxon>Micrococcales</taxon>
        <taxon>Microbacteriaceae</taxon>
        <taxon>Microbacterium</taxon>
    </lineage>
</organism>
<accession>A0ABX2WMN4</accession>
<dbReference type="Proteomes" id="UP000093918">
    <property type="component" value="Unassembled WGS sequence"/>
</dbReference>
<name>A0ABX2WMN4_9MICO</name>
<keyword evidence="2" id="KW-0472">Membrane</keyword>
<feature type="region of interest" description="Disordered" evidence="1">
    <location>
        <begin position="36"/>
        <end position="60"/>
    </location>
</feature>
<comment type="caution">
    <text evidence="3">The sequence shown here is derived from an EMBL/GenBank/DDBJ whole genome shotgun (WGS) entry which is preliminary data.</text>
</comment>
<evidence type="ECO:0000256" key="1">
    <source>
        <dbReference type="SAM" id="MobiDB-lite"/>
    </source>
</evidence>
<protein>
    <submittedName>
        <fullName evidence="3">Uncharacterized protein</fullName>
    </submittedName>
</protein>